<dbReference type="GeneID" id="19332998"/>
<dbReference type="KEGG" id="pfj:MYCFIDRAFT_173479"/>
<dbReference type="AlphaFoldDB" id="M2Z3V8"/>
<evidence type="ECO:0000313" key="2">
    <source>
        <dbReference type="Proteomes" id="UP000016932"/>
    </source>
</evidence>
<dbReference type="Proteomes" id="UP000016932">
    <property type="component" value="Unassembled WGS sequence"/>
</dbReference>
<reference evidence="1 2" key="1">
    <citation type="journal article" date="2012" name="PLoS Pathog.">
        <title>Diverse lifestyles and strategies of plant pathogenesis encoded in the genomes of eighteen Dothideomycetes fungi.</title>
        <authorList>
            <person name="Ohm R.A."/>
            <person name="Feau N."/>
            <person name="Henrissat B."/>
            <person name="Schoch C.L."/>
            <person name="Horwitz B.A."/>
            <person name="Barry K.W."/>
            <person name="Condon B.J."/>
            <person name="Copeland A.C."/>
            <person name="Dhillon B."/>
            <person name="Glaser F."/>
            <person name="Hesse C.N."/>
            <person name="Kosti I."/>
            <person name="LaButti K."/>
            <person name="Lindquist E.A."/>
            <person name="Lucas S."/>
            <person name="Salamov A.A."/>
            <person name="Bradshaw R.E."/>
            <person name="Ciuffetti L."/>
            <person name="Hamelin R.C."/>
            <person name="Kema G.H.J."/>
            <person name="Lawrence C."/>
            <person name="Scott J.A."/>
            <person name="Spatafora J.W."/>
            <person name="Turgeon B.G."/>
            <person name="de Wit P.J.G.M."/>
            <person name="Zhong S."/>
            <person name="Goodwin S.B."/>
            <person name="Grigoriev I.V."/>
        </authorList>
    </citation>
    <scope>NUCLEOTIDE SEQUENCE [LARGE SCALE GENOMIC DNA]</scope>
    <source>
        <strain evidence="1 2">CIRAD86</strain>
    </source>
</reference>
<organism evidence="1 2">
    <name type="scientific">Pseudocercospora fijiensis (strain CIRAD86)</name>
    <name type="common">Black leaf streak disease fungus</name>
    <name type="synonym">Mycosphaerella fijiensis</name>
    <dbReference type="NCBI Taxonomy" id="383855"/>
    <lineage>
        <taxon>Eukaryota</taxon>
        <taxon>Fungi</taxon>
        <taxon>Dikarya</taxon>
        <taxon>Ascomycota</taxon>
        <taxon>Pezizomycotina</taxon>
        <taxon>Dothideomycetes</taxon>
        <taxon>Dothideomycetidae</taxon>
        <taxon>Mycosphaerellales</taxon>
        <taxon>Mycosphaerellaceae</taxon>
        <taxon>Pseudocercospora</taxon>
    </lineage>
</organism>
<protein>
    <submittedName>
        <fullName evidence="1">Uncharacterized protein</fullName>
    </submittedName>
</protein>
<accession>M2Z3V8</accession>
<sequence length="255" mass="28693">MAPVPPAPHTRGRDVLVRAPFHFNTPFQTTPAAPQPKRTPPIIPIRPPCLRIRRIPNLLTTIEIRDSRLISILANLPSYTLAFGDGHAPDLSMRLALGQHPKQIHGLSDDSIHNLDTSLVPKRRNANVHGYAITSMGIDARPFSFRHDFWLHWYQSASIHVPDAVRQRGAERYVYITTVHSSRRLTCRRRLPAVDGAMVTPAAVVAMVSPTRPPQSGSMYSTVVVRSSFFMGFLKHEIHLWFQAFTSDPELQHVL</sequence>
<name>M2Z3V8_PSEFD</name>
<dbReference type="EMBL" id="KB446557">
    <property type="protein sequence ID" value="EME84500.1"/>
    <property type="molecule type" value="Genomic_DNA"/>
</dbReference>
<dbReference type="VEuPathDB" id="FungiDB:MYCFIDRAFT_173479"/>
<proteinExistence type="predicted"/>
<dbReference type="RefSeq" id="XP_007925124.1">
    <property type="nucleotide sequence ID" value="XM_007926933.1"/>
</dbReference>
<evidence type="ECO:0000313" key="1">
    <source>
        <dbReference type="EMBL" id="EME84500.1"/>
    </source>
</evidence>
<gene>
    <name evidence="1" type="ORF">MYCFIDRAFT_173479</name>
</gene>
<dbReference type="HOGENOM" id="CLU_1090402_0_0_1"/>
<keyword evidence="2" id="KW-1185">Reference proteome</keyword>